<dbReference type="EMBL" id="PVNS01000006">
    <property type="protein sequence ID" value="PRO65733.1"/>
    <property type="molecule type" value="Genomic_DNA"/>
</dbReference>
<dbReference type="Gene3D" id="3.30.870.10">
    <property type="entry name" value="Endonuclease Chain A"/>
    <property type="match status" value="2"/>
</dbReference>
<reference evidence="10 11" key="1">
    <citation type="submission" date="2018-03" db="EMBL/GenBank/DDBJ databases">
        <title>Bacillus urumqiensis sp. nov., a moderately haloalkaliphilic bacterium isolated from a salt lake.</title>
        <authorList>
            <person name="Zhao B."/>
            <person name="Liao Z."/>
        </authorList>
    </citation>
    <scope>NUCLEOTIDE SEQUENCE [LARGE SCALE GENOMIC DNA]</scope>
    <source>
        <strain evidence="10 11">BZ-SZ-XJ18</strain>
    </source>
</reference>
<comment type="subcellular location">
    <subcellularLocation>
        <location evidence="1">Cell membrane</location>
    </subcellularLocation>
</comment>
<evidence type="ECO:0000313" key="10">
    <source>
        <dbReference type="EMBL" id="PRO65733.1"/>
    </source>
</evidence>
<keyword evidence="7" id="KW-0472">Membrane</keyword>
<dbReference type="PANTHER" id="PTHR21248:SF7">
    <property type="entry name" value="MINOR CARDIOLIPIN SYNTHASE CLSB"/>
    <property type="match status" value="1"/>
</dbReference>
<dbReference type="PROSITE" id="PS50035">
    <property type="entry name" value="PLD"/>
    <property type="match status" value="2"/>
</dbReference>
<keyword evidence="5" id="KW-0677">Repeat</keyword>
<feature type="domain" description="PLD phosphodiesterase" evidence="9">
    <location>
        <begin position="147"/>
        <end position="174"/>
    </location>
</feature>
<dbReference type="GO" id="GO:0032049">
    <property type="term" value="P:cardiolipin biosynthetic process"/>
    <property type="evidence" value="ECO:0007669"/>
    <property type="project" value="UniProtKB-UniRule"/>
</dbReference>
<dbReference type="SUPFAM" id="SSF56024">
    <property type="entry name" value="Phospholipase D/nuclease"/>
    <property type="match status" value="2"/>
</dbReference>
<evidence type="ECO:0000256" key="5">
    <source>
        <dbReference type="ARBA" id="ARBA00022737"/>
    </source>
</evidence>
<proteinExistence type="predicted"/>
<evidence type="ECO:0000256" key="3">
    <source>
        <dbReference type="ARBA" id="ARBA00022679"/>
    </source>
</evidence>
<dbReference type="CDD" id="cd09112">
    <property type="entry name" value="PLDc_CLS_2"/>
    <property type="match status" value="1"/>
</dbReference>
<dbReference type="AlphaFoldDB" id="A0A2P6MHJ1"/>
<evidence type="ECO:0000256" key="4">
    <source>
        <dbReference type="ARBA" id="ARBA00022692"/>
    </source>
</evidence>
<accession>A0A2P6MHJ1</accession>
<dbReference type="Proteomes" id="UP000243650">
    <property type="component" value="Unassembled WGS sequence"/>
</dbReference>
<organism evidence="10 11">
    <name type="scientific">Alkalicoccus urumqiensis</name>
    <name type="common">Bacillus urumqiensis</name>
    <dbReference type="NCBI Taxonomy" id="1548213"/>
    <lineage>
        <taxon>Bacteria</taxon>
        <taxon>Bacillati</taxon>
        <taxon>Bacillota</taxon>
        <taxon>Bacilli</taxon>
        <taxon>Bacillales</taxon>
        <taxon>Bacillaceae</taxon>
        <taxon>Alkalicoccus</taxon>
    </lineage>
</organism>
<gene>
    <name evidence="10" type="primary">cls</name>
    <name evidence="10" type="ORF">C6I21_07480</name>
</gene>
<dbReference type="OrthoDB" id="9762009at2"/>
<keyword evidence="11" id="KW-1185">Reference proteome</keyword>
<dbReference type="Pfam" id="PF13091">
    <property type="entry name" value="PLDc_2"/>
    <property type="match status" value="2"/>
</dbReference>
<dbReference type="CDD" id="cd09110">
    <property type="entry name" value="PLDc_CLS_1"/>
    <property type="match status" value="1"/>
</dbReference>
<dbReference type="GO" id="GO:0008808">
    <property type="term" value="F:cardiolipin synthase activity"/>
    <property type="evidence" value="ECO:0007669"/>
    <property type="project" value="UniProtKB-UniRule"/>
</dbReference>
<sequence>MKRGTIYMKKSTLRWAAAAVITWISLDLYFGRKQHEKQSGDFRPPESSSGEAAFFRNGTKLYEHMMERLRGAEHNIYMYKYFFRDDRLGSEIIQVLTQKAQEGVHVRLLVDWIASEVRGETKKKLKNAGVEFAYSQKPSFPFFFYSLNERNHRKVTVIDGEHAYMGGFNVGDEYAGDDPEIGIWRDYHLHIRGPAVQMLGHQFARDWKTATGETISLQKPKYEPENPMPMYLLSTDGAHLPQHFRSLFQRAEHSVFIGTPYYVPDGEMHNEVVRLAQRGVRVRLLFPKYPDHILVKDAAFSYLRELLEAGVEVRQFNQGFYHAKVIMIDEKVVDIGTANFDMRSFYMNHEVNLMIESSEWVPRVTEYMVDDFETFGEPITLEDLNGRTWVDKLRERIAMVFSSWL</sequence>
<comment type="caution">
    <text evidence="10">The sequence shown here is derived from an EMBL/GenBank/DDBJ whole genome shotgun (WGS) entry which is preliminary data.</text>
</comment>
<evidence type="ECO:0000256" key="1">
    <source>
        <dbReference type="ARBA" id="ARBA00004236"/>
    </source>
</evidence>
<dbReference type="InterPro" id="IPR001736">
    <property type="entry name" value="PLipase_D/transphosphatidylase"/>
</dbReference>
<keyword evidence="3" id="KW-0808">Transferase</keyword>
<evidence type="ECO:0000256" key="7">
    <source>
        <dbReference type="ARBA" id="ARBA00023136"/>
    </source>
</evidence>
<dbReference type="InterPro" id="IPR022924">
    <property type="entry name" value="Cardiolipin_synthase"/>
</dbReference>
<dbReference type="EC" id="2.7.8.-" evidence="8"/>
<protein>
    <recommendedName>
        <fullName evidence="8">Cardiolipin synthase</fullName>
        <ecNumber evidence="8">2.7.8.-</ecNumber>
    </recommendedName>
</protein>
<keyword evidence="6" id="KW-1133">Transmembrane helix</keyword>
<name>A0A2P6MHJ1_ALKUR</name>
<dbReference type="GO" id="GO:0005886">
    <property type="term" value="C:plasma membrane"/>
    <property type="evidence" value="ECO:0007669"/>
    <property type="project" value="UniProtKB-SubCell"/>
</dbReference>
<dbReference type="SMART" id="SM00155">
    <property type="entry name" value="PLDc"/>
    <property type="match status" value="2"/>
</dbReference>
<evidence type="ECO:0000256" key="8">
    <source>
        <dbReference type="NCBIfam" id="TIGR04265"/>
    </source>
</evidence>
<keyword evidence="4" id="KW-0812">Transmembrane</keyword>
<evidence type="ECO:0000313" key="11">
    <source>
        <dbReference type="Proteomes" id="UP000243650"/>
    </source>
</evidence>
<dbReference type="PANTHER" id="PTHR21248">
    <property type="entry name" value="CARDIOLIPIN SYNTHASE"/>
    <property type="match status" value="1"/>
</dbReference>
<evidence type="ECO:0000259" key="9">
    <source>
        <dbReference type="PROSITE" id="PS50035"/>
    </source>
</evidence>
<keyword evidence="2" id="KW-1003">Cell membrane</keyword>
<feature type="domain" description="PLD phosphodiesterase" evidence="9">
    <location>
        <begin position="317"/>
        <end position="344"/>
    </location>
</feature>
<evidence type="ECO:0000256" key="2">
    <source>
        <dbReference type="ARBA" id="ARBA00022475"/>
    </source>
</evidence>
<dbReference type="NCBIfam" id="TIGR04265">
    <property type="entry name" value="bac_cardiolipin"/>
    <property type="match status" value="1"/>
</dbReference>
<evidence type="ECO:0000256" key="6">
    <source>
        <dbReference type="ARBA" id="ARBA00022989"/>
    </source>
</evidence>
<dbReference type="InterPro" id="IPR025202">
    <property type="entry name" value="PLD-like_dom"/>
</dbReference>